<dbReference type="KEGG" id="fgr:FGSG_13126"/>
<gene>
    <name evidence="1" type="ORF">FGRAMPH1_01T24573</name>
</gene>
<evidence type="ECO:0000313" key="3">
    <source>
        <dbReference type="Proteomes" id="UP000070720"/>
    </source>
</evidence>
<dbReference type="InParanoid" id="I1S8E8"/>
<dbReference type="AlphaFoldDB" id="I1S8E8"/>
<organism evidence="1 3">
    <name type="scientific">Gibberella zeae (strain ATCC MYA-4620 / CBS 123657 / FGSC 9075 / NRRL 31084 / PH-1)</name>
    <name type="common">Wheat head blight fungus</name>
    <name type="synonym">Fusarium graminearum</name>
    <dbReference type="NCBI Taxonomy" id="229533"/>
    <lineage>
        <taxon>Eukaryota</taxon>
        <taxon>Fungi</taxon>
        <taxon>Dikarya</taxon>
        <taxon>Ascomycota</taxon>
        <taxon>Pezizomycotina</taxon>
        <taxon>Sordariomycetes</taxon>
        <taxon>Hypocreomycetidae</taxon>
        <taxon>Hypocreales</taxon>
        <taxon>Nectriaceae</taxon>
        <taxon>Fusarium</taxon>
    </lineage>
</organism>
<dbReference type="EnsemblFungi" id="CEF84465">
    <property type="protein sequence ID" value="CEF84465"/>
    <property type="gene ID" value="FGRRES_13126"/>
</dbReference>
<dbReference type="VEuPathDB" id="FungiDB:FGRAMPH1_01G24573"/>
<keyword evidence="3" id="KW-1185">Reference proteome</keyword>
<reference evidence="1 3" key="3">
    <citation type="journal article" date="2015" name="BMC Genomics">
        <title>The completed genome sequence of the pathogenic ascomycete fungus Fusarium graminearum.</title>
        <authorList>
            <person name="King R."/>
            <person name="Urban M."/>
            <person name="Hammond-Kosack M.C."/>
            <person name="Hassani-Pak K."/>
            <person name="Hammond-Kosack K.E."/>
        </authorList>
    </citation>
    <scope>NUCLEOTIDE SEQUENCE [LARGE SCALE GENOMIC DNA]</scope>
    <source>
        <strain evidence="3">ATCC MYA-4620 / CBS 123657 / FGSC 9075 / NRRL 31084 / PH-1</strain>
        <strain evidence="1">PH-1</strain>
    </source>
</reference>
<protein>
    <submittedName>
        <fullName evidence="1">Chromosome 4, complete genome</fullName>
    </submittedName>
</protein>
<evidence type="ECO:0000313" key="2">
    <source>
        <dbReference type="EnsemblFungi" id="CEF84465"/>
    </source>
</evidence>
<dbReference type="Proteomes" id="UP000070720">
    <property type="component" value="Chromosome 4"/>
</dbReference>
<dbReference type="RefSeq" id="XP_011327095.1">
    <property type="nucleotide sequence ID" value="XM_011328793.1"/>
</dbReference>
<reference evidence="2 3" key="2">
    <citation type="journal article" date="2010" name="Nature">
        <title>Comparative genomics reveals mobile pathogenicity chromosomes in Fusarium.</title>
        <authorList>
            <person name="Ma L.J."/>
            <person name="van der Does H.C."/>
            <person name="Borkovich K.A."/>
            <person name="Coleman J.J."/>
            <person name="Daboussi M.J."/>
            <person name="Di Pietro A."/>
            <person name="Dufresne M."/>
            <person name="Freitag M."/>
            <person name="Grabherr M."/>
            <person name="Henrissat B."/>
            <person name="Houterman P.M."/>
            <person name="Kang S."/>
            <person name="Shim W.B."/>
            <person name="Woloshuk C."/>
            <person name="Xie X."/>
            <person name="Xu J.R."/>
            <person name="Antoniw J."/>
            <person name="Baker S.E."/>
            <person name="Bluhm B.H."/>
            <person name="Breakspear A."/>
            <person name="Brown D.W."/>
            <person name="Butchko R.A."/>
            <person name="Chapman S."/>
            <person name="Coulson R."/>
            <person name="Coutinho P.M."/>
            <person name="Danchin E.G."/>
            <person name="Diener A."/>
            <person name="Gale L.R."/>
            <person name="Gardiner D.M."/>
            <person name="Goff S."/>
            <person name="Hammond-Kosack K.E."/>
            <person name="Hilburn K."/>
            <person name="Hua-Van A."/>
            <person name="Jonkers W."/>
            <person name="Kazan K."/>
            <person name="Kodira C.D."/>
            <person name="Koehrsen M."/>
            <person name="Kumar L."/>
            <person name="Lee Y.H."/>
            <person name="Li L."/>
            <person name="Manners J.M."/>
            <person name="Miranda-Saavedra D."/>
            <person name="Mukherjee M."/>
            <person name="Park G."/>
            <person name="Park J."/>
            <person name="Park S.Y."/>
            <person name="Proctor R.H."/>
            <person name="Regev A."/>
            <person name="Ruiz-Roldan M.C."/>
            <person name="Sain D."/>
            <person name="Sakthikumar S."/>
            <person name="Sykes S."/>
            <person name="Schwartz D.C."/>
            <person name="Turgeon B.G."/>
            <person name="Wapinski I."/>
            <person name="Yoder O."/>
            <person name="Young S."/>
            <person name="Zeng Q."/>
            <person name="Zhou S."/>
            <person name="Galagan J."/>
            <person name="Cuomo C.A."/>
            <person name="Kistler H.C."/>
            <person name="Rep M."/>
        </authorList>
    </citation>
    <scope>GENOME REANNOTATION</scope>
    <source>
        <strain evidence="3">ATCC MYA-4620 / CBS 123657 / FGSC 9075 / NRRL 31084 / PH-1</strain>
        <strain evidence="2">PH-1 / ATCC MYA-4620 / FGSC 9075 / NRRL 31084</strain>
    </source>
</reference>
<accession>A0A098DRG6</accession>
<evidence type="ECO:0000313" key="1">
    <source>
        <dbReference type="EMBL" id="CEF84465.1"/>
    </source>
</evidence>
<dbReference type="EMBL" id="HG970335">
    <property type="protein sequence ID" value="CEF84465.1"/>
    <property type="molecule type" value="Genomic_DNA"/>
</dbReference>
<accession>I1S8E8</accession>
<reference evidence="2" key="4">
    <citation type="submission" date="2017-01" db="UniProtKB">
        <authorList>
            <consortium name="EnsemblFungi"/>
        </authorList>
    </citation>
    <scope>IDENTIFICATION</scope>
    <source>
        <strain evidence="2">PH-1 / ATCC MYA-4620 / FGSC 9075 / NRRL 31084</strain>
    </source>
</reference>
<sequence length="133" mass="14866">MPRSESHHKLHECLRTSPQPLSTASKRSDCTGITPMIQSKEDLLIFGVPLSSMGKLFTTKRGRELSFSNQGWITTAESVDERKDRRKRCASAIEGINLGLDTASMPRLTSITTHHSHADDTEMTAWFAPVQIR</sequence>
<name>I1S8E8_GIBZE</name>
<dbReference type="HOGENOM" id="CLU_1906918_0_0_1"/>
<proteinExistence type="predicted"/>
<reference evidence="2 3" key="1">
    <citation type="journal article" date="2007" name="Science">
        <title>The Fusarium graminearum genome reveals a link between localized polymorphism and pathogen specialization.</title>
        <authorList>
            <person name="Cuomo C.A."/>
            <person name="Gueldener U."/>
            <person name="Xu J.-R."/>
            <person name="Trail F."/>
            <person name="Turgeon B.G."/>
            <person name="Di Pietro A."/>
            <person name="Walton J.D."/>
            <person name="Ma L.-J."/>
            <person name="Baker S.E."/>
            <person name="Rep M."/>
            <person name="Adam G."/>
            <person name="Antoniw J."/>
            <person name="Baldwin T."/>
            <person name="Calvo S.E."/>
            <person name="Chang Y.-L."/>
            <person name="DeCaprio D."/>
            <person name="Gale L.R."/>
            <person name="Gnerre S."/>
            <person name="Goswami R.S."/>
            <person name="Hammond-Kosack K."/>
            <person name="Harris L.J."/>
            <person name="Hilburn K."/>
            <person name="Kennell J.C."/>
            <person name="Kroken S."/>
            <person name="Magnuson J.K."/>
            <person name="Mannhaupt G."/>
            <person name="Mauceli E.W."/>
            <person name="Mewes H.-W."/>
            <person name="Mitterbauer R."/>
            <person name="Muehlbauer G."/>
            <person name="Muensterkoetter M."/>
            <person name="Nelson D."/>
            <person name="O'Donnell K."/>
            <person name="Ouellet T."/>
            <person name="Qi W."/>
            <person name="Quesneville H."/>
            <person name="Roncero M.I.G."/>
            <person name="Seong K.-Y."/>
            <person name="Tetko I.V."/>
            <person name="Urban M."/>
            <person name="Waalwijk C."/>
            <person name="Ward T.J."/>
            <person name="Yao J."/>
            <person name="Birren B.W."/>
            <person name="Kistler H.C."/>
        </authorList>
    </citation>
    <scope>NUCLEOTIDE SEQUENCE [LARGE SCALE GENOMIC DNA]</scope>
    <source>
        <strain evidence="3">ATCC MYA-4620 / CBS 123657 / FGSC 9075 / NRRL 31084 / PH-1</strain>
        <strain evidence="2">PH-1 / ATCC MYA-4620 / FGSC 9075 / NRRL 31084</strain>
    </source>
</reference>